<dbReference type="RefSeq" id="XP_005718381.1">
    <property type="nucleotide sequence ID" value="XM_005718324.1"/>
</dbReference>
<feature type="region of interest" description="Disordered" evidence="1">
    <location>
        <begin position="652"/>
        <end position="727"/>
    </location>
</feature>
<evidence type="ECO:0000256" key="1">
    <source>
        <dbReference type="SAM" id="MobiDB-lite"/>
    </source>
</evidence>
<evidence type="ECO:0000313" key="2">
    <source>
        <dbReference type="EMBL" id="CDF38488.1"/>
    </source>
</evidence>
<feature type="compositionally biased region" description="Basic and acidic residues" evidence="1">
    <location>
        <begin position="490"/>
        <end position="502"/>
    </location>
</feature>
<feature type="compositionally biased region" description="Basic and acidic residues" evidence="1">
    <location>
        <begin position="288"/>
        <end position="301"/>
    </location>
</feature>
<feature type="compositionally biased region" description="Basic and acidic residues" evidence="1">
    <location>
        <begin position="1"/>
        <end position="10"/>
    </location>
</feature>
<dbReference type="GeneID" id="17326103"/>
<protein>
    <recommendedName>
        <fullName evidence="4">Tudor domain-containing protein</fullName>
    </recommendedName>
</protein>
<feature type="compositionally biased region" description="Polar residues" evidence="1">
    <location>
        <begin position="462"/>
        <end position="487"/>
    </location>
</feature>
<evidence type="ECO:0008006" key="4">
    <source>
        <dbReference type="Google" id="ProtNLM"/>
    </source>
</evidence>
<name>R7QL72_CHOCR</name>
<feature type="compositionally biased region" description="Basic and acidic residues" evidence="1">
    <location>
        <begin position="560"/>
        <end position="574"/>
    </location>
</feature>
<dbReference type="OMA" id="TEWENEI"/>
<dbReference type="KEGG" id="ccp:CHC_T00001051001"/>
<feature type="compositionally biased region" description="Polar residues" evidence="1">
    <location>
        <begin position="691"/>
        <end position="703"/>
    </location>
</feature>
<dbReference type="CDD" id="cd20404">
    <property type="entry name" value="Tudor_Agenet_AtEML-like"/>
    <property type="match status" value="1"/>
</dbReference>
<feature type="compositionally biased region" description="Basic and acidic residues" evidence="1">
    <location>
        <begin position="872"/>
        <end position="889"/>
    </location>
</feature>
<dbReference type="Gramene" id="CDF38488">
    <property type="protein sequence ID" value="CDF38488"/>
    <property type="gene ID" value="CHC_T00001051001"/>
</dbReference>
<evidence type="ECO:0000313" key="3">
    <source>
        <dbReference type="Proteomes" id="UP000012073"/>
    </source>
</evidence>
<feature type="region of interest" description="Disordered" evidence="1">
    <location>
        <begin position="867"/>
        <end position="931"/>
    </location>
</feature>
<dbReference type="AlphaFoldDB" id="R7QL72"/>
<feature type="compositionally biased region" description="Polar residues" evidence="1">
    <location>
        <begin position="890"/>
        <end position="904"/>
    </location>
</feature>
<dbReference type="SUPFAM" id="SSF63748">
    <property type="entry name" value="Tudor/PWWP/MBT"/>
    <property type="match status" value="1"/>
</dbReference>
<feature type="region of interest" description="Disordered" evidence="1">
    <location>
        <begin position="1"/>
        <end position="32"/>
    </location>
</feature>
<dbReference type="Proteomes" id="UP000012073">
    <property type="component" value="Unassembled WGS sequence"/>
</dbReference>
<feature type="region of interest" description="Disordered" evidence="1">
    <location>
        <begin position="317"/>
        <end position="590"/>
    </location>
</feature>
<keyword evidence="3" id="KW-1185">Reference proteome</keyword>
<dbReference type="OrthoDB" id="200660at2759"/>
<organism evidence="2 3">
    <name type="scientific">Chondrus crispus</name>
    <name type="common">Carrageen Irish moss</name>
    <name type="synonym">Polymorpha crispa</name>
    <dbReference type="NCBI Taxonomy" id="2769"/>
    <lineage>
        <taxon>Eukaryota</taxon>
        <taxon>Rhodophyta</taxon>
        <taxon>Florideophyceae</taxon>
        <taxon>Rhodymeniophycidae</taxon>
        <taxon>Gigartinales</taxon>
        <taxon>Gigartinaceae</taxon>
        <taxon>Chondrus</taxon>
    </lineage>
</organism>
<feature type="compositionally biased region" description="Low complexity" evidence="1">
    <location>
        <begin position="196"/>
        <end position="212"/>
    </location>
</feature>
<feature type="compositionally biased region" description="Basic and acidic residues" evidence="1">
    <location>
        <begin position="679"/>
        <end position="690"/>
    </location>
</feature>
<feature type="compositionally biased region" description="Polar residues" evidence="1">
    <location>
        <begin position="258"/>
        <end position="270"/>
    </location>
</feature>
<feature type="region of interest" description="Disordered" evidence="1">
    <location>
        <begin position="139"/>
        <end position="301"/>
    </location>
</feature>
<accession>R7QL72</accession>
<dbReference type="Gene3D" id="2.30.30.140">
    <property type="match status" value="1"/>
</dbReference>
<dbReference type="STRING" id="2769.R7QL72"/>
<reference evidence="3" key="1">
    <citation type="journal article" date="2013" name="Proc. Natl. Acad. Sci. U.S.A.">
        <title>Genome structure and metabolic features in the red seaweed Chondrus crispus shed light on evolution of the Archaeplastida.</title>
        <authorList>
            <person name="Collen J."/>
            <person name="Porcel B."/>
            <person name="Carre W."/>
            <person name="Ball S.G."/>
            <person name="Chaparro C."/>
            <person name="Tonon T."/>
            <person name="Barbeyron T."/>
            <person name="Michel G."/>
            <person name="Noel B."/>
            <person name="Valentin K."/>
            <person name="Elias M."/>
            <person name="Artiguenave F."/>
            <person name="Arun A."/>
            <person name="Aury J.M."/>
            <person name="Barbosa-Neto J.F."/>
            <person name="Bothwell J.H."/>
            <person name="Bouget F.Y."/>
            <person name="Brillet L."/>
            <person name="Cabello-Hurtado F."/>
            <person name="Capella-Gutierrez S."/>
            <person name="Charrier B."/>
            <person name="Cladiere L."/>
            <person name="Cock J.M."/>
            <person name="Coelho S.M."/>
            <person name="Colleoni C."/>
            <person name="Czjzek M."/>
            <person name="Da Silva C."/>
            <person name="Delage L."/>
            <person name="Denoeud F."/>
            <person name="Deschamps P."/>
            <person name="Dittami S.M."/>
            <person name="Gabaldon T."/>
            <person name="Gachon C.M."/>
            <person name="Groisillier A."/>
            <person name="Herve C."/>
            <person name="Jabbari K."/>
            <person name="Katinka M."/>
            <person name="Kloareg B."/>
            <person name="Kowalczyk N."/>
            <person name="Labadie K."/>
            <person name="Leblanc C."/>
            <person name="Lopez P.J."/>
            <person name="McLachlan D.H."/>
            <person name="Meslet-Cladiere L."/>
            <person name="Moustafa A."/>
            <person name="Nehr Z."/>
            <person name="Nyvall Collen P."/>
            <person name="Panaud O."/>
            <person name="Partensky F."/>
            <person name="Poulain J."/>
            <person name="Rensing S.A."/>
            <person name="Rousvoal S."/>
            <person name="Samson G."/>
            <person name="Symeonidi A."/>
            <person name="Weissenbach J."/>
            <person name="Zambounis A."/>
            <person name="Wincker P."/>
            <person name="Boyen C."/>
        </authorList>
    </citation>
    <scope>NUCLEOTIDE SEQUENCE [LARGE SCALE GENOMIC DNA]</scope>
    <source>
        <strain evidence="3">cv. Stackhouse</strain>
    </source>
</reference>
<feature type="compositionally biased region" description="Basic and acidic residues" evidence="1">
    <location>
        <begin position="715"/>
        <end position="727"/>
    </location>
</feature>
<sequence length="1097" mass="118557">MTSRSLRKDPNNSLSRRKSNRPGSRPGPKISDRVEIWWEADETYYRGTITQQLKAKSFRILYDDGETEDLDFTQEDWRFAVDTSAQPTIPTRPSSDVGVVEVVLDGSADAPGMEHAPSTVVQGIPRHPALGKTLSQTDYRKGDHAASARPPFSTDPANSPKSTADSRKRHATSDREKKTTTPKNTDRTAPVIKTEPSISATPSSSSKSPSAKARARQKFARVRKEASSGSVSKAKQRKTSSGAPEIAAPGAKVKAQALTPSQEMDTSEATNGRRPMSAKQLASTAPDDVGKVVTRVEKEENPSKIAAAASLLAISKPTQPADVSAQPCIVVPEKGSRKEHMHSSNQSDKAAQEEGQGKDNPMAASLSSHKEIPKATGASLPSDLGNRFNLKPDATTPKDQSVAHEKTGSKSRQGLGTAPSAGGGGEDRRASQSSTVSPAHCVPVTSSHSIVERPSGEETAPQAKSTLLTGVPKNTSSTIVDTGTSIMKVTRKEDSYRSRSSSERPTTSTNREKRKKRKKASSGSKSNGPERVSTVHPPSMDQSNGKVGALHPQPETAHTATKDADRREVSRLETGKSLPHSLETGTDAGAPVRAKLALKGKALDTDQGNALTHSKAEIITREADHSTQAANHNPGHAASKVLSHARAATALPESRLQTKVAEKSPAVGALSGIEGNMPSRDKRQRGEHGHVSQSTKRARTQISGDRASVPKTQGHGKDVQADSSAGRHDMAELGRILKSSVTEQLETVSRDVKGLVSMSLKFRQDAEFYKDVVHRSVVEEGTKMRGMLQDLREELFTAIEDQARQAEYSITRRIHEAFASFSAYDRGNGLGSTDHHNTFVARQPSAAGRSVNRVPPVAQQALGRGDTIYASPDDRMVRNIPRPTDHISRTENVNAHSDSPTAIANVNRGPAGDGRSRGQNGHEAGKESEDGLKLGELRARVSHLVARQVTVWLLETPHEYNPRDGSVTAWAHRTATSTFEKVAVRLSQFGSFMQAYQILCSSLGNDAVELQWFVSPGGNEHLRRARRNYAAWDPPPSDEEWTAEMSLLREIAERFDRAMEKYNRRDKTMIEVCAEVSQLAAADGTDVAYQTTNGRPN</sequence>
<proteinExistence type="predicted"/>
<dbReference type="EMBL" id="HG001935">
    <property type="protein sequence ID" value="CDF38488.1"/>
    <property type="molecule type" value="Genomic_DNA"/>
</dbReference>
<gene>
    <name evidence="2" type="ORF">CHC_T00001051001</name>
</gene>